<reference evidence="3 4" key="2">
    <citation type="submission" date="2009-02" db="EMBL/GenBank/DDBJ databases">
        <title>Draft genome sequence of Holdemania filiformis DSM 12042.</title>
        <authorList>
            <person name="Sudarsanam P."/>
            <person name="Ley R."/>
            <person name="Guruge J."/>
            <person name="Turnbaugh P.J."/>
            <person name="Mahowald M."/>
            <person name="Liep D."/>
            <person name="Gordon J."/>
        </authorList>
    </citation>
    <scope>NUCLEOTIDE SEQUENCE [LARGE SCALE GENOMIC DNA]</scope>
    <source>
        <strain evidence="3 4">DSM 12042</strain>
    </source>
</reference>
<sequence length="576" mass="66515">MKVTSKPCLTAGWEVTMYHQSNTAAALQFPYNAMSVEAVTALYCRLSRDDELQGDSNSIINQKKILQRYALDHGYKNYRFYIDDGISGTTFNRPGFQQMIADIEAGLVKRVIIKDMSRLGRDYLQVGMYTEIMFPEHDIHFIAVNDGVDSTQGDNEFTPFRNIINEWYAKDTSKKIRAVMKVKGNAGEHLTTLPPYGYMKSPDNKKLWVRDEEAATVVYEIGLYVMDGFGPSQIARKLTERRILTPAAYYASKGRKASNIKRGLPYAWDASTVADIMDRWREYLGHTVNFKTRKKSYKSKKVIHNPESEWMIFENTHDPIWTEAIADAARAARQTRRRPTKMGEMGMFSGMMFCADCGSVMYQCRATNFRREQEYYLCAGYRKSRDFCGQTHSIRTVILEELILENLREIVSFASRSKDEFVRLVMDSDLRQRDRDLAKRKRQLVDSEKRITELDAIFKRLYEDNISGKLSDERFQKLSADYEKEEQELKVLASSLRKEVELEESKSADIDRFLSVVERYTDIPELTPCILHEFVEKIIVHAASDPKGKNRTQEIDIYYKGIGALEMSKVTASMEK</sequence>
<dbReference type="GO" id="GO:0000150">
    <property type="term" value="F:DNA strand exchange activity"/>
    <property type="evidence" value="ECO:0007669"/>
    <property type="project" value="InterPro"/>
</dbReference>
<dbReference type="AlphaFoldDB" id="B9Y5V2"/>
<dbReference type="CDD" id="cd03770">
    <property type="entry name" value="SR_TndX_transposase"/>
    <property type="match status" value="1"/>
</dbReference>
<dbReference type="InterPro" id="IPR038109">
    <property type="entry name" value="DNA_bind_recomb_sf"/>
</dbReference>
<evidence type="ECO:0000313" key="3">
    <source>
        <dbReference type="EMBL" id="EEF68663.1"/>
    </source>
</evidence>
<dbReference type="eggNOG" id="COG1961">
    <property type="taxonomic scope" value="Bacteria"/>
</dbReference>
<dbReference type="Proteomes" id="UP000005950">
    <property type="component" value="Unassembled WGS sequence"/>
</dbReference>
<dbReference type="HOGENOM" id="CLU_010686_18_2_9"/>
<protein>
    <submittedName>
        <fullName evidence="3">Resolvase, N-terminal domain protein</fullName>
    </submittedName>
</protein>
<dbReference type="InterPro" id="IPR025378">
    <property type="entry name" value="DUF4368"/>
</dbReference>
<accession>B9Y5V2</accession>
<evidence type="ECO:0000259" key="2">
    <source>
        <dbReference type="PROSITE" id="PS51737"/>
    </source>
</evidence>
<dbReference type="SUPFAM" id="SSF53041">
    <property type="entry name" value="Resolvase-like"/>
    <property type="match status" value="1"/>
</dbReference>
<feature type="domain" description="Resolvase/invertase-type recombinase catalytic" evidence="1">
    <location>
        <begin position="39"/>
        <end position="123"/>
    </location>
</feature>
<dbReference type="InterPro" id="IPR036162">
    <property type="entry name" value="Resolvase-like_N_sf"/>
</dbReference>
<comment type="caution">
    <text evidence="3">The sequence shown here is derived from an EMBL/GenBank/DDBJ whole genome shotgun (WGS) entry which is preliminary data.</text>
</comment>
<dbReference type="InterPro" id="IPR025827">
    <property type="entry name" value="Zn_ribbon_recom_dom"/>
</dbReference>
<dbReference type="Pfam" id="PF14287">
    <property type="entry name" value="DUF4368"/>
    <property type="match status" value="1"/>
</dbReference>
<dbReference type="InterPro" id="IPR006119">
    <property type="entry name" value="Resolv_N"/>
</dbReference>
<evidence type="ECO:0000313" key="4">
    <source>
        <dbReference type="Proteomes" id="UP000005950"/>
    </source>
</evidence>
<dbReference type="PANTHER" id="PTHR30461:SF23">
    <property type="entry name" value="DNA RECOMBINASE-RELATED"/>
    <property type="match status" value="1"/>
</dbReference>
<dbReference type="STRING" id="545696.HOLDEFILI_01184"/>
<name>B9Y5V2_9FIRM</name>
<dbReference type="InterPro" id="IPR050639">
    <property type="entry name" value="SSR_resolvase"/>
</dbReference>
<reference evidence="3 4" key="1">
    <citation type="submission" date="2008-12" db="EMBL/GenBank/DDBJ databases">
        <authorList>
            <person name="Fulton L."/>
            <person name="Clifton S."/>
            <person name="Fulton B."/>
            <person name="Xu J."/>
            <person name="Minx P."/>
            <person name="Pepin K.H."/>
            <person name="Johnson M."/>
            <person name="Bhonagiri V."/>
            <person name="Nash W.E."/>
            <person name="Mardis E.R."/>
            <person name="Wilson R.K."/>
        </authorList>
    </citation>
    <scope>NUCLEOTIDE SEQUENCE [LARGE SCALE GENOMIC DNA]</scope>
    <source>
        <strain evidence="3 4">DSM 12042</strain>
    </source>
</reference>
<dbReference type="InterPro" id="IPR011109">
    <property type="entry name" value="DNA_bind_recombinase_dom"/>
</dbReference>
<organism evidence="3 4">
    <name type="scientific">Holdemania filiformis DSM 12042</name>
    <dbReference type="NCBI Taxonomy" id="545696"/>
    <lineage>
        <taxon>Bacteria</taxon>
        <taxon>Bacillati</taxon>
        <taxon>Bacillota</taxon>
        <taxon>Erysipelotrichia</taxon>
        <taxon>Erysipelotrichales</taxon>
        <taxon>Erysipelotrichaceae</taxon>
        <taxon>Holdemania</taxon>
    </lineage>
</organism>
<dbReference type="GO" id="GO:0003677">
    <property type="term" value="F:DNA binding"/>
    <property type="evidence" value="ECO:0007669"/>
    <property type="project" value="InterPro"/>
</dbReference>
<dbReference type="EMBL" id="ACCF01000068">
    <property type="protein sequence ID" value="EEF68663.1"/>
    <property type="molecule type" value="Genomic_DNA"/>
</dbReference>
<dbReference type="PANTHER" id="PTHR30461">
    <property type="entry name" value="DNA-INVERTASE FROM LAMBDOID PROPHAGE"/>
    <property type="match status" value="1"/>
</dbReference>
<dbReference type="PROSITE" id="PS51736">
    <property type="entry name" value="RECOMBINASES_3"/>
    <property type="match status" value="1"/>
</dbReference>
<feature type="domain" description="Recombinase" evidence="2">
    <location>
        <begin position="195"/>
        <end position="340"/>
    </location>
</feature>
<dbReference type="Pfam" id="PF13408">
    <property type="entry name" value="Zn_ribbon_recom"/>
    <property type="match status" value="1"/>
</dbReference>
<dbReference type="Pfam" id="PF00239">
    <property type="entry name" value="Resolvase"/>
    <property type="match status" value="1"/>
</dbReference>
<dbReference type="SMART" id="SM00857">
    <property type="entry name" value="Resolvase"/>
    <property type="match status" value="1"/>
</dbReference>
<dbReference type="Gene3D" id="3.40.50.1390">
    <property type="entry name" value="Resolvase, N-terminal catalytic domain"/>
    <property type="match status" value="1"/>
</dbReference>
<dbReference type="Pfam" id="PF07508">
    <property type="entry name" value="Recombinase"/>
    <property type="match status" value="1"/>
</dbReference>
<evidence type="ECO:0000259" key="1">
    <source>
        <dbReference type="PROSITE" id="PS51736"/>
    </source>
</evidence>
<dbReference type="PROSITE" id="PS51737">
    <property type="entry name" value="RECOMBINASE_DNA_BIND"/>
    <property type="match status" value="1"/>
</dbReference>
<proteinExistence type="predicted"/>
<gene>
    <name evidence="3" type="ORF">HOLDEFILI_01184</name>
</gene>
<dbReference type="Gene3D" id="3.90.1750.20">
    <property type="entry name" value="Putative Large Serine Recombinase, Chain B, Domain 2"/>
    <property type="match status" value="1"/>
</dbReference>